<dbReference type="AlphaFoldDB" id="A0A3N0ASJ1"/>
<reference evidence="4" key="1">
    <citation type="submission" date="2018-05" db="EMBL/GenBank/DDBJ databases">
        <title>Genome Sequencing of selected type strains of the family Eggerthellaceae.</title>
        <authorList>
            <person name="Danylec N."/>
            <person name="Stoll D.A."/>
            <person name="Doetsch A."/>
            <person name="Huch M."/>
        </authorList>
    </citation>
    <scope>NUCLEOTIDE SEQUENCE [LARGE SCALE GENOMIC DNA]</scope>
    <source>
        <strain evidence="4">DSM 24851</strain>
    </source>
</reference>
<dbReference type="InterPro" id="IPR012914">
    <property type="entry name" value="PucR_dom"/>
</dbReference>
<evidence type="ECO:0000313" key="4">
    <source>
        <dbReference type="Proteomes" id="UP000269591"/>
    </source>
</evidence>
<dbReference type="Gene3D" id="1.10.10.2840">
    <property type="entry name" value="PucR C-terminal helix-turn-helix domain"/>
    <property type="match status" value="1"/>
</dbReference>
<dbReference type="Pfam" id="PF07905">
    <property type="entry name" value="PucR"/>
    <property type="match status" value="1"/>
</dbReference>
<evidence type="ECO:0000313" key="3">
    <source>
        <dbReference type="EMBL" id="RNL37570.1"/>
    </source>
</evidence>
<dbReference type="InterPro" id="IPR051448">
    <property type="entry name" value="CdaR-like_regulators"/>
</dbReference>
<dbReference type="Pfam" id="PF13556">
    <property type="entry name" value="HTH_30"/>
    <property type="match status" value="1"/>
</dbReference>
<sequence>MPATIGDMLELPSFANAKIVAGRDGLHRVVDSAALMEVPDIFSFLQPNTMLLTTLFPFVNNESLLEEFIPRLLECSTAGVCIKPHRYIDAIPRHMLEQADELGLPVIELPPEANLSTMANDILSRSLDEYIAQMQYRNNVHVSLTELLLKESGLDELTERLAKLLCRNVFILGKDMSCVCAANSDGLTLDPMQSITDDKAEELRHNKRLLLADRHLYPIVAGKHRFGYIYTPSRPERERDCENLDIAIEQAGMLFASFFLKKEAVAKNQKNFRDVFIRDLLKGALTSPFEISNKMVAFSMQLDFPQPVACIKLFDNSETAREKFYDLVINSGIVDGKYPRFTNQHSKHIYLVYYDDLITVVGCSCSPEKLETFFLELLPDLFELTHARNVKIGIGISDQCASVGDLSTAYRQAKTTLETGAALNKQSFVDTYAQRRLFSIIEHVDDRRILEQFVMSKIGAVIDYDRENGTDLMETLGLLIDGELNYKTVAERSFVHYNTVRYRATKIKQLGIPLTPGRDFAEVVVAHDCWIWLKASEAQHESFVL</sequence>
<evidence type="ECO:0008006" key="5">
    <source>
        <dbReference type="Google" id="ProtNLM"/>
    </source>
</evidence>
<gene>
    <name evidence="3" type="ORF">DMP06_10555</name>
</gene>
<accession>A0A3N0ASJ1</accession>
<feature type="domain" description="Purine catabolism PurC-like" evidence="1">
    <location>
        <begin position="7"/>
        <end position="124"/>
    </location>
</feature>
<proteinExistence type="predicted"/>
<protein>
    <recommendedName>
        <fullName evidence="5">PucR family transcriptional regulator</fullName>
    </recommendedName>
</protein>
<dbReference type="OrthoDB" id="3170447at2"/>
<dbReference type="InterPro" id="IPR025736">
    <property type="entry name" value="PucR_C-HTH_dom"/>
</dbReference>
<keyword evidence="4" id="KW-1185">Reference proteome</keyword>
<feature type="domain" description="PucR C-terminal helix-turn-helix" evidence="2">
    <location>
        <begin position="472"/>
        <end position="526"/>
    </location>
</feature>
<dbReference type="RefSeq" id="WP_123209692.1">
    <property type="nucleotide sequence ID" value="NZ_JBHTHO010000048.1"/>
</dbReference>
<dbReference type="InterPro" id="IPR042070">
    <property type="entry name" value="PucR_C-HTH_sf"/>
</dbReference>
<dbReference type="EMBL" id="QIBX01000025">
    <property type="protein sequence ID" value="RNL37570.1"/>
    <property type="molecule type" value="Genomic_DNA"/>
</dbReference>
<evidence type="ECO:0000259" key="1">
    <source>
        <dbReference type="Pfam" id="PF07905"/>
    </source>
</evidence>
<dbReference type="PANTHER" id="PTHR33744">
    <property type="entry name" value="CARBOHYDRATE DIACID REGULATOR"/>
    <property type="match status" value="1"/>
</dbReference>
<dbReference type="PANTHER" id="PTHR33744:SF1">
    <property type="entry name" value="DNA-BINDING TRANSCRIPTIONAL ACTIVATOR ADER"/>
    <property type="match status" value="1"/>
</dbReference>
<name>A0A3N0ASJ1_9ACTN</name>
<comment type="caution">
    <text evidence="3">The sequence shown here is derived from an EMBL/GenBank/DDBJ whole genome shotgun (WGS) entry which is preliminary data.</text>
</comment>
<evidence type="ECO:0000259" key="2">
    <source>
        <dbReference type="Pfam" id="PF13556"/>
    </source>
</evidence>
<organism evidence="3 4">
    <name type="scientific">Slackia equolifaciens</name>
    <dbReference type="NCBI Taxonomy" id="498718"/>
    <lineage>
        <taxon>Bacteria</taxon>
        <taxon>Bacillati</taxon>
        <taxon>Actinomycetota</taxon>
        <taxon>Coriobacteriia</taxon>
        <taxon>Eggerthellales</taxon>
        <taxon>Eggerthellaceae</taxon>
        <taxon>Slackia</taxon>
    </lineage>
</organism>
<dbReference type="Proteomes" id="UP000269591">
    <property type="component" value="Unassembled WGS sequence"/>
</dbReference>